<dbReference type="RefSeq" id="XP_020044372.1">
    <property type="nucleotide sequence ID" value="XM_020189962.1"/>
</dbReference>
<comment type="function">
    <text evidence="1 11">Acts as a component of the essential kinetochore-associated NDC80 complex, which is required for chromosome segregation and spindle checkpoint activity.</text>
</comment>
<keyword evidence="5 11" id="KW-0132">Cell division</keyword>
<dbReference type="PANTHER" id="PTHR14281:SF0">
    <property type="entry name" value="KINETOCHORE PROTEIN SPC25"/>
    <property type="match status" value="1"/>
</dbReference>
<dbReference type="GO" id="GO:0031262">
    <property type="term" value="C:Ndc80 complex"/>
    <property type="evidence" value="ECO:0007669"/>
    <property type="project" value="InterPro"/>
</dbReference>
<feature type="non-terminal residue" evidence="14">
    <location>
        <position position="1"/>
    </location>
</feature>
<dbReference type="InterPro" id="IPR013255">
    <property type="entry name" value="Spc25_C"/>
</dbReference>
<comment type="subunit">
    <text evidence="3">Component of the NDC80 complex, which consists of NDC80, NUF2, SPC24 and SPC25.</text>
</comment>
<reference evidence="15" key="1">
    <citation type="submission" date="2016-05" db="EMBL/GenBank/DDBJ databases">
        <title>Comparative genomics of biotechnologically important yeasts.</title>
        <authorList>
            <consortium name="DOE Joint Genome Institute"/>
            <person name="Riley R."/>
            <person name="Haridas S."/>
            <person name="Wolfe K.H."/>
            <person name="Lopes M.R."/>
            <person name="Hittinger C.T."/>
            <person name="Goker M."/>
            <person name="Salamov A."/>
            <person name="Wisecaver J."/>
            <person name="Long T.M."/>
            <person name="Aerts A.L."/>
            <person name="Barry K."/>
            <person name="Choi C."/>
            <person name="Clum A."/>
            <person name="Coughlan A.Y."/>
            <person name="Deshpande S."/>
            <person name="Douglass A.P."/>
            <person name="Hanson S.J."/>
            <person name="Klenk H.-P."/>
            <person name="Labutti K."/>
            <person name="Lapidus A."/>
            <person name="Lindquist E."/>
            <person name="Lipzen A."/>
            <person name="Meier-Kolthoff J.P."/>
            <person name="Ohm R.A."/>
            <person name="Otillar R.P."/>
            <person name="Pangilinan J."/>
            <person name="Peng Y."/>
            <person name="Rokas A."/>
            <person name="Rosa C.A."/>
            <person name="Scheuner C."/>
            <person name="Sibirny A.A."/>
            <person name="Slot J.C."/>
            <person name="Stielow J.B."/>
            <person name="Sun H."/>
            <person name="Kurtzman C.P."/>
            <person name="Blackwell M."/>
            <person name="Grigoriev I.V."/>
            <person name="Jeffries T.W."/>
        </authorList>
    </citation>
    <scope>NUCLEOTIDE SEQUENCE [LARGE SCALE GENOMIC DNA]</scope>
    <source>
        <strain evidence="15">DSM 1968</strain>
    </source>
</reference>
<evidence type="ECO:0000313" key="15">
    <source>
        <dbReference type="Proteomes" id="UP000095038"/>
    </source>
</evidence>
<keyword evidence="4 11" id="KW-0158">Chromosome</keyword>
<proteinExistence type="inferred from homology"/>
<keyword evidence="15" id="KW-1185">Reference proteome</keyword>
<comment type="subcellular location">
    <subcellularLocation>
        <location evidence="11">Nucleus</location>
    </subcellularLocation>
    <subcellularLocation>
        <location evidence="11">Chromosome</location>
        <location evidence="11">Centromere</location>
        <location evidence="11">Kinetochore</location>
    </subcellularLocation>
</comment>
<dbReference type="Gene3D" id="3.30.457.50">
    <property type="entry name" value="Chromosome segregation protein Spc25"/>
    <property type="match status" value="1"/>
</dbReference>
<evidence type="ECO:0000256" key="3">
    <source>
        <dbReference type="ARBA" id="ARBA00011562"/>
    </source>
</evidence>
<dbReference type="GO" id="GO:0005634">
    <property type="term" value="C:nucleus"/>
    <property type="evidence" value="ECO:0007669"/>
    <property type="project" value="UniProtKB-SubCell"/>
</dbReference>
<evidence type="ECO:0000256" key="1">
    <source>
        <dbReference type="ARBA" id="ARBA00002772"/>
    </source>
</evidence>
<dbReference type="OrthoDB" id="4056921at2759"/>
<keyword evidence="6 11" id="KW-0498">Mitosis</keyword>
<evidence type="ECO:0000313" key="14">
    <source>
        <dbReference type="EMBL" id="ODV58065.1"/>
    </source>
</evidence>
<evidence type="ECO:0000256" key="11">
    <source>
        <dbReference type="RuleBase" id="RU367150"/>
    </source>
</evidence>
<feature type="domain" description="Chromosome segregation protein Spc25 C-terminal" evidence="13">
    <location>
        <begin position="121"/>
        <end position="193"/>
    </location>
</feature>
<protein>
    <recommendedName>
        <fullName evidence="11">Kinetochore protein SPC25</fullName>
    </recommendedName>
</protein>
<evidence type="ECO:0000256" key="8">
    <source>
        <dbReference type="ARBA" id="ARBA00023054"/>
    </source>
</evidence>
<keyword evidence="9 11" id="KW-0131">Cell cycle</keyword>
<evidence type="ECO:0000256" key="10">
    <source>
        <dbReference type="ARBA" id="ARBA00023328"/>
    </source>
</evidence>
<evidence type="ECO:0000256" key="12">
    <source>
        <dbReference type="SAM" id="Coils"/>
    </source>
</evidence>
<keyword evidence="7 11" id="KW-0995">Kinetochore</keyword>
<evidence type="ECO:0000259" key="13">
    <source>
        <dbReference type="Pfam" id="PF08234"/>
    </source>
</evidence>
<keyword evidence="11" id="KW-0539">Nucleus</keyword>
<comment type="similarity">
    <text evidence="2 11">Belongs to the SPC25 family.</text>
</comment>
<accession>A0A1D2V985</accession>
<dbReference type="PANTHER" id="PTHR14281">
    <property type="entry name" value="KINETOCHORE PROTEIN SPC25-RELATED"/>
    <property type="match status" value="1"/>
</dbReference>
<evidence type="ECO:0000256" key="4">
    <source>
        <dbReference type="ARBA" id="ARBA00022454"/>
    </source>
</evidence>
<dbReference type="GeneID" id="30963598"/>
<name>A0A1D2V985_9ASCO</name>
<feature type="non-terminal residue" evidence="14">
    <location>
        <position position="195"/>
    </location>
</feature>
<dbReference type="GO" id="GO:0007059">
    <property type="term" value="P:chromosome segregation"/>
    <property type="evidence" value="ECO:0007669"/>
    <property type="project" value="InterPro"/>
</dbReference>
<evidence type="ECO:0000256" key="6">
    <source>
        <dbReference type="ARBA" id="ARBA00022776"/>
    </source>
</evidence>
<dbReference type="AlphaFoldDB" id="A0A1D2V985"/>
<dbReference type="CDD" id="cd23784">
    <property type="entry name" value="RWD_Spc25"/>
    <property type="match status" value="1"/>
</dbReference>
<dbReference type="InParanoid" id="A0A1D2V985"/>
<feature type="coiled-coil region" evidence="12">
    <location>
        <begin position="39"/>
        <end position="94"/>
    </location>
</feature>
<keyword evidence="10 11" id="KW-0137">Centromere</keyword>
<dbReference type="EMBL" id="KV454495">
    <property type="protein sequence ID" value="ODV58065.1"/>
    <property type="molecule type" value="Genomic_DNA"/>
</dbReference>
<evidence type="ECO:0000256" key="2">
    <source>
        <dbReference type="ARBA" id="ARBA00006379"/>
    </source>
</evidence>
<dbReference type="Pfam" id="PF08234">
    <property type="entry name" value="Spindle_Spc25"/>
    <property type="match status" value="1"/>
</dbReference>
<dbReference type="GO" id="GO:0051301">
    <property type="term" value="P:cell division"/>
    <property type="evidence" value="ECO:0007669"/>
    <property type="project" value="UniProtKB-UniRule"/>
</dbReference>
<organism evidence="14 15">
    <name type="scientific">Ascoidea rubescens DSM 1968</name>
    <dbReference type="NCBI Taxonomy" id="1344418"/>
    <lineage>
        <taxon>Eukaryota</taxon>
        <taxon>Fungi</taxon>
        <taxon>Dikarya</taxon>
        <taxon>Ascomycota</taxon>
        <taxon>Saccharomycotina</taxon>
        <taxon>Saccharomycetes</taxon>
        <taxon>Ascoideaceae</taxon>
        <taxon>Ascoidea</taxon>
    </lineage>
</organism>
<evidence type="ECO:0000256" key="9">
    <source>
        <dbReference type="ARBA" id="ARBA00023306"/>
    </source>
</evidence>
<keyword evidence="8 12" id="KW-0175">Coiled coil</keyword>
<sequence length="195" mass="22640">LQIKDSYLVKFNQLNSLNSTLLARSNELKRKQLDLLKSNESDRQTYNNLNNKVSELKEKESYLNSQKQQQLNEINKLNKEIDSIKSKLNDLNQNHKKNSSLDLTLLNYYQSFLGLKINSTDNDIISFIFFNLIENDLDQNFAVVLDLSNDINNSYKIVQTSPALPENELADILLVLNKSRNIVLFLKNIRNLFID</sequence>
<evidence type="ECO:0000256" key="7">
    <source>
        <dbReference type="ARBA" id="ARBA00022838"/>
    </source>
</evidence>
<dbReference type="STRING" id="1344418.A0A1D2V985"/>
<dbReference type="Proteomes" id="UP000095038">
    <property type="component" value="Unassembled WGS sequence"/>
</dbReference>
<evidence type="ECO:0000256" key="5">
    <source>
        <dbReference type="ARBA" id="ARBA00022618"/>
    </source>
</evidence>
<gene>
    <name evidence="14" type="ORF">ASCRUDRAFT_26610</name>
</gene>
<dbReference type="InterPro" id="IPR045143">
    <property type="entry name" value="Spc25"/>
</dbReference>